<evidence type="ECO:0000313" key="2">
    <source>
        <dbReference type="EMBL" id="UPV75523.1"/>
    </source>
</evidence>
<sequence>MDEQRRRRVAVIWTAFAAVMAYIVLADGFTVGASDVLGLVAVLLGLGLAYVYYANPGGMLDLGESEP</sequence>
<keyword evidence="3" id="KW-1185">Reference proteome</keyword>
<feature type="transmembrane region" description="Helical" evidence="1">
    <location>
        <begin position="36"/>
        <end position="53"/>
    </location>
</feature>
<gene>
    <name evidence="2" type="ORF">M0R89_05505</name>
</gene>
<proteinExistence type="predicted"/>
<organism evidence="2 3">
    <name type="scientific">Halorussus limi</name>
    <dbReference type="NCBI Taxonomy" id="2938695"/>
    <lineage>
        <taxon>Archaea</taxon>
        <taxon>Methanobacteriati</taxon>
        <taxon>Methanobacteriota</taxon>
        <taxon>Stenosarchaea group</taxon>
        <taxon>Halobacteria</taxon>
        <taxon>Halobacteriales</taxon>
        <taxon>Haladaptataceae</taxon>
        <taxon>Halorussus</taxon>
    </lineage>
</organism>
<dbReference type="KEGG" id="halx:M0R89_05505"/>
<evidence type="ECO:0000313" key="3">
    <source>
        <dbReference type="Proteomes" id="UP000830729"/>
    </source>
</evidence>
<dbReference type="RefSeq" id="WP_248651563.1">
    <property type="nucleotide sequence ID" value="NZ_CP096659.1"/>
</dbReference>
<accession>A0A8U0HXN4</accession>
<keyword evidence="1" id="KW-0812">Transmembrane</keyword>
<evidence type="ECO:0000256" key="1">
    <source>
        <dbReference type="SAM" id="Phobius"/>
    </source>
</evidence>
<keyword evidence="1" id="KW-0472">Membrane</keyword>
<protein>
    <submittedName>
        <fullName evidence="2">Uncharacterized protein</fullName>
    </submittedName>
</protein>
<dbReference type="Proteomes" id="UP000830729">
    <property type="component" value="Chromosome"/>
</dbReference>
<keyword evidence="1" id="KW-1133">Transmembrane helix</keyword>
<dbReference type="AlphaFoldDB" id="A0A8U0HXN4"/>
<reference evidence="2 3" key="1">
    <citation type="submission" date="2022-04" db="EMBL/GenBank/DDBJ databases">
        <title>Diverse halophilic archaea isolated from saline environments.</title>
        <authorList>
            <person name="Cui H.-L."/>
        </authorList>
    </citation>
    <scope>NUCLEOTIDE SEQUENCE [LARGE SCALE GENOMIC DNA]</scope>
    <source>
        <strain evidence="2 3">XZYJT49</strain>
    </source>
</reference>
<dbReference type="GeneID" id="72184634"/>
<name>A0A8U0HXN4_9EURY</name>
<dbReference type="EMBL" id="CP096659">
    <property type="protein sequence ID" value="UPV75523.1"/>
    <property type="molecule type" value="Genomic_DNA"/>
</dbReference>